<proteinExistence type="predicted"/>
<dbReference type="GO" id="GO:0003676">
    <property type="term" value="F:nucleic acid binding"/>
    <property type="evidence" value="ECO:0007669"/>
    <property type="project" value="InterPro"/>
</dbReference>
<feature type="compositionally biased region" description="Basic residues" evidence="1">
    <location>
        <begin position="144"/>
        <end position="156"/>
    </location>
</feature>
<organism evidence="3 4">
    <name type="scientific">Sesamum alatum</name>
    <dbReference type="NCBI Taxonomy" id="300844"/>
    <lineage>
        <taxon>Eukaryota</taxon>
        <taxon>Viridiplantae</taxon>
        <taxon>Streptophyta</taxon>
        <taxon>Embryophyta</taxon>
        <taxon>Tracheophyta</taxon>
        <taxon>Spermatophyta</taxon>
        <taxon>Magnoliopsida</taxon>
        <taxon>eudicotyledons</taxon>
        <taxon>Gunneridae</taxon>
        <taxon>Pentapetalae</taxon>
        <taxon>asterids</taxon>
        <taxon>lamiids</taxon>
        <taxon>Lamiales</taxon>
        <taxon>Pedaliaceae</taxon>
        <taxon>Sesamum</taxon>
    </lineage>
</organism>
<dbReference type="GO" id="GO:0008270">
    <property type="term" value="F:zinc ion binding"/>
    <property type="evidence" value="ECO:0007669"/>
    <property type="project" value="InterPro"/>
</dbReference>
<keyword evidence="4" id="KW-1185">Reference proteome</keyword>
<evidence type="ECO:0000313" key="4">
    <source>
        <dbReference type="Proteomes" id="UP001293254"/>
    </source>
</evidence>
<dbReference type="Pfam" id="PF00098">
    <property type="entry name" value="zf-CCHC"/>
    <property type="match status" value="1"/>
</dbReference>
<name>A0AAE2CNE8_9LAMI</name>
<evidence type="ECO:0000313" key="3">
    <source>
        <dbReference type="EMBL" id="KAK4428585.1"/>
    </source>
</evidence>
<evidence type="ECO:0000256" key="1">
    <source>
        <dbReference type="SAM" id="MobiDB-lite"/>
    </source>
</evidence>
<gene>
    <name evidence="3" type="ORF">Salat_1158300</name>
</gene>
<dbReference type="InterPro" id="IPR001878">
    <property type="entry name" value="Znf_CCHC"/>
</dbReference>
<comment type="caution">
    <text evidence="3">The sequence shown here is derived from an EMBL/GenBank/DDBJ whole genome shotgun (WGS) entry which is preliminary data.</text>
</comment>
<dbReference type="SUPFAM" id="SSF57756">
    <property type="entry name" value="Retrovirus zinc finger-like domains"/>
    <property type="match status" value="1"/>
</dbReference>
<sequence>MPEPIERENGQTAQYYRELNAYDKWRDQDLSACFTVLSCMHDNLIREYEKYPTTKELWKVLKATYGGTLATRLRALTLRFNQYILDPKHSIFQHLDLMKDAALVAHAGQRKPHKGKRWNKPTGARQSQGQSQSQNLAPQGDKVMKRRQGKWGGKKNVAKAKCYNCQKIGHFARDYTEPKKIQAQQNM</sequence>
<feature type="region of interest" description="Disordered" evidence="1">
    <location>
        <begin position="108"/>
        <end position="156"/>
    </location>
</feature>
<reference evidence="3" key="2">
    <citation type="journal article" date="2024" name="Plant">
        <title>Genomic evolution and insights into agronomic trait innovations of Sesamum species.</title>
        <authorList>
            <person name="Miao H."/>
            <person name="Wang L."/>
            <person name="Qu L."/>
            <person name="Liu H."/>
            <person name="Sun Y."/>
            <person name="Le M."/>
            <person name="Wang Q."/>
            <person name="Wei S."/>
            <person name="Zheng Y."/>
            <person name="Lin W."/>
            <person name="Duan Y."/>
            <person name="Cao H."/>
            <person name="Xiong S."/>
            <person name="Wang X."/>
            <person name="Wei L."/>
            <person name="Li C."/>
            <person name="Ma Q."/>
            <person name="Ju M."/>
            <person name="Zhao R."/>
            <person name="Li G."/>
            <person name="Mu C."/>
            <person name="Tian Q."/>
            <person name="Mei H."/>
            <person name="Zhang T."/>
            <person name="Gao T."/>
            <person name="Zhang H."/>
        </authorList>
    </citation>
    <scope>NUCLEOTIDE SEQUENCE</scope>
    <source>
        <strain evidence="3">3651</strain>
    </source>
</reference>
<dbReference type="Gene3D" id="4.10.60.10">
    <property type="entry name" value="Zinc finger, CCHC-type"/>
    <property type="match status" value="1"/>
</dbReference>
<dbReference type="Pfam" id="PF14223">
    <property type="entry name" value="Retrotran_gag_2"/>
    <property type="match status" value="1"/>
</dbReference>
<dbReference type="InterPro" id="IPR036875">
    <property type="entry name" value="Znf_CCHC_sf"/>
</dbReference>
<dbReference type="Proteomes" id="UP001293254">
    <property type="component" value="Unassembled WGS sequence"/>
</dbReference>
<feature type="compositionally biased region" description="Basic residues" evidence="1">
    <location>
        <begin position="108"/>
        <end position="119"/>
    </location>
</feature>
<feature type="domain" description="CCHC-type" evidence="2">
    <location>
        <begin position="161"/>
        <end position="174"/>
    </location>
</feature>
<protein>
    <recommendedName>
        <fullName evidence="2">CCHC-type domain-containing protein</fullName>
    </recommendedName>
</protein>
<dbReference type="AlphaFoldDB" id="A0AAE2CNE8"/>
<reference evidence="3" key="1">
    <citation type="submission" date="2020-06" db="EMBL/GenBank/DDBJ databases">
        <authorList>
            <person name="Li T."/>
            <person name="Hu X."/>
            <person name="Zhang T."/>
            <person name="Song X."/>
            <person name="Zhang H."/>
            <person name="Dai N."/>
            <person name="Sheng W."/>
            <person name="Hou X."/>
            <person name="Wei L."/>
        </authorList>
    </citation>
    <scope>NUCLEOTIDE SEQUENCE</scope>
    <source>
        <strain evidence="3">3651</strain>
        <tissue evidence="3">Leaf</tissue>
    </source>
</reference>
<dbReference type="EMBL" id="JACGWO010000004">
    <property type="protein sequence ID" value="KAK4428585.1"/>
    <property type="molecule type" value="Genomic_DNA"/>
</dbReference>
<accession>A0AAE2CNE8</accession>
<evidence type="ECO:0000259" key="2">
    <source>
        <dbReference type="Pfam" id="PF00098"/>
    </source>
</evidence>